<dbReference type="Gene3D" id="1.10.287.130">
    <property type="match status" value="1"/>
</dbReference>
<evidence type="ECO:0000256" key="3">
    <source>
        <dbReference type="ARBA" id="ARBA00022553"/>
    </source>
</evidence>
<dbReference type="EMBL" id="BMGH01000001">
    <property type="protein sequence ID" value="GGC99568.1"/>
    <property type="molecule type" value="Genomic_DNA"/>
</dbReference>
<protein>
    <recommendedName>
        <fullName evidence="10">Sensory/regulatory protein RpfC</fullName>
        <ecNumber evidence="2">2.7.13.3</ecNumber>
    </recommendedName>
</protein>
<dbReference type="Pfam" id="PF00072">
    <property type="entry name" value="Response_reg"/>
    <property type="match status" value="1"/>
</dbReference>
<comment type="subunit">
    <text evidence="9">At low DSF concentrations, interacts with RpfF.</text>
</comment>
<evidence type="ECO:0000256" key="8">
    <source>
        <dbReference type="ARBA" id="ARBA00023012"/>
    </source>
</evidence>
<evidence type="ECO:0000256" key="12">
    <source>
        <dbReference type="SAM" id="Coils"/>
    </source>
</evidence>
<dbReference type="InterPro" id="IPR001789">
    <property type="entry name" value="Sig_transdc_resp-reg_receiver"/>
</dbReference>
<dbReference type="InterPro" id="IPR035965">
    <property type="entry name" value="PAS-like_dom_sf"/>
</dbReference>
<keyword evidence="8" id="KW-0902">Two-component regulatory system</keyword>
<sequence length="994" mass="110590">MFKELSPMLFSCLGISGLMGAALHFYLGYAILALPMLAGTIFSGLRFLHWRKAEPASFSQEQIKRAMTFIRVSALVNVPFMSICSVLFIVSTSETGVMVAGWMSLMALITGISLCSLPMTARLVMLGLLLPSNFALLLSPQITAQVFALSMILLSLLCMGTFSTVLKLIRTLTDEADENALQRGWMAAAMRDFLEMSRDAAWELDERLRITQLAESAREILGHEPSRLIGTKFAALIDQNDVYSRKSLEMSADLLRQRTAFRDLVFALHHVDGKKRYVSMSGVPLLNHADGFAGYRGLISDVTQKIENQRALEENEARFRDFAELAAERLWETDENDCFTYISESSVRKLKKSVKSFIGRKAGSAFEDVNTQTEEERQRWHDHFAAKRRHEPFRDFVMKDGQGGTLSLSGKPLFDEHGKFRGYRGYTREITAEFEAREAARTAEEKLTVANRELEDRINQRTSELQEKSNLLQEIFDTMGESLVVLDSDLTIAMVNEKKGIALPPGKWTLGGDAKEIYRRAHSLGLYRDRPSESGKVNTIAAKMERGEALRLNRIDTSGQHISENFYPRQGGGYVILYTDITKEAKREEELRALSVDLRRSKEAAEAASRIKSEFLANMSHEIRTPMNGILGMTEILMGTSLSDEQEEMTRVVMRSADSLLTIINDILDFSKLEAGKMTFVKDSFDLKAALGDVADILAPKAAGKGIALNLEFDTEISDRFIGDIGRIRQVVTNLAGNAVKFTETGTVDIHVGEQRRDGMAALTITVTDSGCGIPADKLDRIFNKFEQVDGSSSRQHEGTGLGLSISKLIAENLGGTITVESAIGFGSTFTFTITLPVDKSHVSGESRSAEAKIHAALSFRNCHFLIAEDNMVNQMVLRAMLEPVACSLHIANNGAEAVEFYQQHDFDFVLMDVSMPVMDGLEATRQIKQIQKQRGTHVPVIGITAHAMHEDQTRCRAAGMDDYLPKPVRKEAVMELISSWLEQKKAEKKINAA</sequence>
<comment type="caution">
    <text evidence="18">The sequence shown here is derived from an EMBL/GenBank/DDBJ whole genome shotgun (WGS) entry which is preliminary data.</text>
</comment>
<dbReference type="InterPro" id="IPR000014">
    <property type="entry name" value="PAS"/>
</dbReference>
<keyword evidence="12" id="KW-0175">Coiled coil</keyword>
<proteinExistence type="predicted"/>
<evidence type="ECO:0000256" key="2">
    <source>
        <dbReference type="ARBA" id="ARBA00012438"/>
    </source>
</evidence>
<reference evidence="18" key="2">
    <citation type="submission" date="2020-09" db="EMBL/GenBank/DDBJ databases">
        <authorList>
            <person name="Sun Q."/>
            <person name="Zhou Y."/>
        </authorList>
    </citation>
    <scope>NUCLEOTIDE SEQUENCE</scope>
    <source>
        <strain evidence="18">CGMCC 1.12921</strain>
    </source>
</reference>
<dbReference type="FunFam" id="3.30.565.10:FF:000010">
    <property type="entry name" value="Sensor histidine kinase RcsC"/>
    <property type="match status" value="1"/>
</dbReference>
<dbReference type="SUPFAM" id="SSF52172">
    <property type="entry name" value="CheY-like"/>
    <property type="match status" value="1"/>
</dbReference>
<dbReference type="Gene3D" id="3.30.450.20">
    <property type="entry name" value="PAS domain"/>
    <property type="match status" value="3"/>
</dbReference>
<evidence type="ECO:0000259" key="14">
    <source>
        <dbReference type="PROSITE" id="PS50109"/>
    </source>
</evidence>
<dbReference type="PROSITE" id="PS50112">
    <property type="entry name" value="PAS"/>
    <property type="match status" value="1"/>
</dbReference>
<dbReference type="SMART" id="SM00387">
    <property type="entry name" value="HATPase_c"/>
    <property type="match status" value="1"/>
</dbReference>
<evidence type="ECO:0000256" key="9">
    <source>
        <dbReference type="ARBA" id="ARBA00064003"/>
    </source>
</evidence>
<evidence type="ECO:0000256" key="5">
    <source>
        <dbReference type="ARBA" id="ARBA00022741"/>
    </source>
</evidence>
<dbReference type="GO" id="GO:0005524">
    <property type="term" value="F:ATP binding"/>
    <property type="evidence" value="ECO:0007669"/>
    <property type="project" value="UniProtKB-KW"/>
</dbReference>
<feature type="transmembrane region" description="Helical" evidence="13">
    <location>
        <begin position="69"/>
        <end position="90"/>
    </location>
</feature>
<comment type="catalytic activity">
    <reaction evidence="1">
        <text>ATP + protein L-histidine = ADP + protein N-phospho-L-histidine.</text>
        <dbReference type="EC" id="2.7.13.3"/>
    </reaction>
</comment>
<dbReference type="Pfam" id="PF00989">
    <property type="entry name" value="PAS"/>
    <property type="match status" value="1"/>
</dbReference>
<keyword evidence="7" id="KW-0067">ATP-binding</keyword>
<evidence type="ECO:0000256" key="13">
    <source>
        <dbReference type="SAM" id="Phobius"/>
    </source>
</evidence>
<accession>A0A8J2V285</accession>
<keyword evidence="19" id="KW-1185">Reference proteome</keyword>
<dbReference type="PROSITE" id="PS50113">
    <property type="entry name" value="PAC"/>
    <property type="match status" value="2"/>
</dbReference>
<dbReference type="AlphaFoldDB" id="A0A8J2V285"/>
<feature type="domain" description="PAC" evidence="17">
    <location>
        <begin position="262"/>
        <end position="314"/>
    </location>
</feature>
<dbReference type="CDD" id="cd00130">
    <property type="entry name" value="PAS"/>
    <property type="match status" value="1"/>
</dbReference>
<evidence type="ECO:0000259" key="15">
    <source>
        <dbReference type="PROSITE" id="PS50110"/>
    </source>
</evidence>
<evidence type="ECO:0000256" key="4">
    <source>
        <dbReference type="ARBA" id="ARBA00022679"/>
    </source>
</evidence>
<dbReference type="InterPro" id="IPR000700">
    <property type="entry name" value="PAS-assoc_C"/>
</dbReference>
<feature type="domain" description="PAS" evidence="16">
    <location>
        <begin position="186"/>
        <end position="241"/>
    </location>
</feature>
<dbReference type="SUPFAM" id="SSF55785">
    <property type="entry name" value="PYP-like sensor domain (PAS domain)"/>
    <property type="match status" value="2"/>
</dbReference>
<keyword evidence="13" id="KW-1133">Transmembrane helix</keyword>
<dbReference type="InterPro" id="IPR011006">
    <property type="entry name" value="CheY-like_superfamily"/>
</dbReference>
<dbReference type="SMART" id="SM00448">
    <property type="entry name" value="REC"/>
    <property type="match status" value="1"/>
</dbReference>
<dbReference type="GO" id="GO:0006355">
    <property type="term" value="P:regulation of DNA-templated transcription"/>
    <property type="evidence" value="ECO:0007669"/>
    <property type="project" value="InterPro"/>
</dbReference>
<evidence type="ECO:0000256" key="10">
    <source>
        <dbReference type="ARBA" id="ARBA00068150"/>
    </source>
</evidence>
<evidence type="ECO:0000256" key="7">
    <source>
        <dbReference type="ARBA" id="ARBA00022840"/>
    </source>
</evidence>
<feature type="domain" description="Histidine kinase" evidence="14">
    <location>
        <begin position="618"/>
        <end position="838"/>
    </location>
</feature>
<name>A0A8J2V285_9PROT</name>
<dbReference type="InterPro" id="IPR036890">
    <property type="entry name" value="HATPase_C_sf"/>
</dbReference>
<dbReference type="SUPFAM" id="SSF47384">
    <property type="entry name" value="Homodimeric domain of signal transducing histidine kinase"/>
    <property type="match status" value="1"/>
</dbReference>
<dbReference type="SMART" id="SM00091">
    <property type="entry name" value="PAS"/>
    <property type="match status" value="3"/>
</dbReference>
<dbReference type="Pfam" id="PF12860">
    <property type="entry name" value="PAS_7"/>
    <property type="match status" value="1"/>
</dbReference>
<dbReference type="Gene3D" id="3.40.50.2300">
    <property type="match status" value="1"/>
</dbReference>
<dbReference type="CDD" id="cd00082">
    <property type="entry name" value="HisKA"/>
    <property type="match status" value="1"/>
</dbReference>
<evidence type="ECO:0000256" key="6">
    <source>
        <dbReference type="ARBA" id="ARBA00022777"/>
    </source>
</evidence>
<dbReference type="CDD" id="cd17546">
    <property type="entry name" value="REC_hyHK_CKI1_RcsC-like"/>
    <property type="match status" value="1"/>
</dbReference>
<dbReference type="Proteomes" id="UP000613582">
    <property type="component" value="Unassembled WGS sequence"/>
</dbReference>
<evidence type="ECO:0000259" key="16">
    <source>
        <dbReference type="PROSITE" id="PS50112"/>
    </source>
</evidence>
<dbReference type="CDD" id="cd16922">
    <property type="entry name" value="HATPase_EvgS-ArcB-TorS-like"/>
    <property type="match status" value="1"/>
</dbReference>
<dbReference type="SMART" id="SM00388">
    <property type="entry name" value="HisKA"/>
    <property type="match status" value="1"/>
</dbReference>
<feature type="domain" description="Response regulatory" evidence="15">
    <location>
        <begin position="864"/>
        <end position="982"/>
    </location>
</feature>
<feature type="transmembrane region" description="Helical" evidence="13">
    <location>
        <begin position="102"/>
        <end position="130"/>
    </location>
</feature>
<dbReference type="SUPFAM" id="SSF55874">
    <property type="entry name" value="ATPase domain of HSP90 chaperone/DNA topoisomerase II/histidine kinase"/>
    <property type="match status" value="1"/>
</dbReference>
<keyword evidence="6" id="KW-0418">Kinase</keyword>
<dbReference type="InterPro" id="IPR004358">
    <property type="entry name" value="Sig_transdc_His_kin-like_C"/>
</dbReference>
<dbReference type="FunFam" id="1.10.287.130:FF:000002">
    <property type="entry name" value="Two-component osmosensing histidine kinase"/>
    <property type="match status" value="1"/>
</dbReference>
<feature type="coiled-coil region" evidence="12">
    <location>
        <begin position="437"/>
        <end position="471"/>
    </location>
</feature>
<evidence type="ECO:0000256" key="1">
    <source>
        <dbReference type="ARBA" id="ARBA00000085"/>
    </source>
</evidence>
<dbReference type="PROSITE" id="PS50109">
    <property type="entry name" value="HIS_KIN"/>
    <property type="match status" value="1"/>
</dbReference>
<dbReference type="Gene3D" id="3.30.565.10">
    <property type="entry name" value="Histidine kinase-like ATPase, C-terminal domain"/>
    <property type="match status" value="1"/>
</dbReference>
<dbReference type="InterPro" id="IPR013767">
    <property type="entry name" value="PAS_fold"/>
</dbReference>
<keyword evidence="3 11" id="KW-0597">Phosphoprotein</keyword>
<organism evidence="18 19">
    <name type="scientific">Aquisalinus flavus</name>
    <dbReference type="NCBI Taxonomy" id="1526572"/>
    <lineage>
        <taxon>Bacteria</taxon>
        <taxon>Pseudomonadati</taxon>
        <taxon>Pseudomonadota</taxon>
        <taxon>Alphaproteobacteria</taxon>
        <taxon>Parvularculales</taxon>
        <taxon>Parvularculaceae</taxon>
        <taxon>Aquisalinus</taxon>
    </lineage>
</organism>
<dbReference type="EC" id="2.7.13.3" evidence="2"/>
<dbReference type="Pfam" id="PF00512">
    <property type="entry name" value="HisKA"/>
    <property type="match status" value="1"/>
</dbReference>
<evidence type="ECO:0000259" key="17">
    <source>
        <dbReference type="PROSITE" id="PS50113"/>
    </source>
</evidence>
<dbReference type="InterPro" id="IPR003594">
    <property type="entry name" value="HATPase_dom"/>
</dbReference>
<dbReference type="PANTHER" id="PTHR45339:SF1">
    <property type="entry name" value="HYBRID SIGNAL TRANSDUCTION HISTIDINE KINASE J"/>
    <property type="match status" value="1"/>
</dbReference>
<evidence type="ECO:0000256" key="11">
    <source>
        <dbReference type="PROSITE-ProRule" id="PRU00169"/>
    </source>
</evidence>
<keyword evidence="5" id="KW-0547">Nucleotide-binding</keyword>
<dbReference type="Pfam" id="PF13426">
    <property type="entry name" value="PAS_9"/>
    <property type="match status" value="1"/>
</dbReference>
<dbReference type="NCBIfam" id="TIGR00229">
    <property type="entry name" value="sensory_box"/>
    <property type="match status" value="2"/>
</dbReference>
<keyword evidence="13" id="KW-0472">Membrane</keyword>
<feature type="domain" description="PAC" evidence="17">
    <location>
        <begin position="389"/>
        <end position="442"/>
    </location>
</feature>
<dbReference type="PRINTS" id="PR00344">
    <property type="entry name" value="BCTRLSENSOR"/>
</dbReference>
<reference evidence="18" key="1">
    <citation type="journal article" date="2014" name="Int. J. Syst. Evol. Microbiol.">
        <title>Complete genome sequence of Corynebacterium casei LMG S-19264T (=DSM 44701T), isolated from a smear-ripened cheese.</title>
        <authorList>
            <consortium name="US DOE Joint Genome Institute (JGI-PGF)"/>
            <person name="Walter F."/>
            <person name="Albersmeier A."/>
            <person name="Kalinowski J."/>
            <person name="Ruckert C."/>
        </authorList>
    </citation>
    <scope>NUCLEOTIDE SEQUENCE</scope>
    <source>
        <strain evidence="18">CGMCC 1.12921</strain>
    </source>
</reference>
<feature type="modified residue" description="4-aspartylphosphate" evidence="11">
    <location>
        <position position="913"/>
    </location>
</feature>
<dbReference type="PROSITE" id="PS50110">
    <property type="entry name" value="RESPONSE_REGULATORY"/>
    <property type="match status" value="1"/>
</dbReference>
<dbReference type="InterPro" id="IPR003661">
    <property type="entry name" value="HisK_dim/P_dom"/>
</dbReference>
<evidence type="ECO:0000313" key="19">
    <source>
        <dbReference type="Proteomes" id="UP000613582"/>
    </source>
</evidence>
<dbReference type="Pfam" id="PF02518">
    <property type="entry name" value="HATPase_c"/>
    <property type="match status" value="1"/>
</dbReference>
<dbReference type="InterPro" id="IPR005467">
    <property type="entry name" value="His_kinase_dom"/>
</dbReference>
<dbReference type="GO" id="GO:0000155">
    <property type="term" value="F:phosphorelay sensor kinase activity"/>
    <property type="evidence" value="ECO:0007669"/>
    <property type="project" value="InterPro"/>
</dbReference>
<keyword evidence="4" id="KW-0808">Transferase</keyword>
<dbReference type="InterPro" id="IPR036097">
    <property type="entry name" value="HisK_dim/P_sf"/>
</dbReference>
<feature type="transmembrane region" description="Helical" evidence="13">
    <location>
        <begin position="30"/>
        <end position="48"/>
    </location>
</feature>
<dbReference type="PANTHER" id="PTHR45339">
    <property type="entry name" value="HYBRID SIGNAL TRANSDUCTION HISTIDINE KINASE J"/>
    <property type="match status" value="1"/>
</dbReference>
<evidence type="ECO:0000313" key="18">
    <source>
        <dbReference type="EMBL" id="GGC99568.1"/>
    </source>
</evidence>
<keyword evidence="13" id="KW-0812">Transmembrane</keyword>
<gene>
    <name evidence="18" type="ORF">GCM10011342_05720</name>
</gene>